<proteinExistence type="predicted"/>
<evidence type="ECO:0000313" key="1">
    <source>
        <dbReference type="EMBL" id="GFY01197.1"/>
    </source>
</evidence>
<keyword evidence="2" id="KW-1185">Reference proteome</keyword>
<dbReference type="EMBL" id="BMAU01021225">
    <property type="protein sequence ID" value="GFY01197.1"/>
    <property type="molecule type" value="Genomic_DNA"/>
</dbReference>
<comment type="caution">
    <text evidence="1">The sequence shown here is derived from an EMBL/GenBank/DDBJ whole genome shotgun (WGS) entry which is preliminary data.</text>
</comment>
<organism evidence="1 2">
    <name type="scientific">Trichonephila clavipes</name>
    <name type="common">Golden silk orbweaver</name>
    <name type="synonym">Nephila clavipes</name>
    <dbReference type="NCBI Taxonomy" id="2585209"/>
    <lineage>
        <taxon>Eukaryota</taxon>
        <taxon>Metazoa</taxon>
        <taxon>Ecdysozoa</taxon>
        <taxon>Arthropoda</taxon>
        <taxon>Chelicerata</taxon>
        <taxon>Arachnida</taxon>
        <taxon>Araneae</taxon>
        <taxon>Araneomorphae</taxon>
        <taxon>Entelegynae</taxon>
        <taxon>Araneoidea</taxon>
        <taxon>Nephilidae</taxon>
        <taxon>Trichonephila</taxon>
    </lineage>
</organism>
<accession>A0A8X6S1G3</accession>
<evidence type="ECO:0000313" key="2">
    <source>
        <dbReference type="Proteomes" id="UP000887159"/>
    </source>
</evidence>
<reference evidence="1" key="1">
    <citation type="submission" date="2020-08" db="EMBL/GenBank/DDBJ databases">
        <title>Multicomponent nature underlies the extraordinary mechanical properties of spider dragline silk.</title>
        <authorList>
            <person name="Kono N."/>
            <person name="Nakamura H."/>
            <person name="Mori M."/>
            <person name="Yoshida Y."/>
            <person name="Ohtoshi R."/>
            <person name="Malay A.D."/>
            <person name="Moran D.A.P."/>
            <person name="Tomita M."/>
            <person name="Numata K."/>
            <person name="Arakawa K."/>
        </authorList>
    </citation>
    <scope>NUCLEOTIDE SEQUENCE</scope>
</reference>
<dbReference type="AlphaFoldDB" id="A0A8X6S1G3"/>
<gene>
    <name evidence="1" type="primary">NCL1_41289</name>
    <name evidence="1" type="ORF">TNCV_5076641</name>
</gene>
<name>A0A8X6S1G3_TRICX</name>
<dbReference type="Proteomes" id="UP000887159">
    <property type="component" value="Unassembled WGS sequence"/>
</dbReference>
<sequence length="121" mass="13366">MIEAFTTGSPLTNTIVITGEIESGFVANPDSISPVGDRFHSAAVQFSRAWHHSKRRRRWLGNKGSTCNGRSDPKCPSARRLRMVREDTGAPDVGATCAWMSSMKQLAVHVHFLRWGGLLDD</sequence>
<protein>
    <submittedName>
        <fullName evidence="1">Uncharacterized protein</fullName>
    </submittedName>
</protein>